<evidence type="ECO:0000313" key="5">
    <source>
        <dbReference type="RefSeq" id="XP_020996961.2"/>
    </source>
</evidence>
<dbReference type="PANTHER" id="PTHR11017">
    <property type="entry name" value="LEUCINE-RICH REPEAT-CONTAINING PROTEIN"/>
    <property type="match status" value="1"/>
</dbReference>
<dbReference type="GO" id="GO:0006952">
    <property type="term" value="P:defense response"/>
    <property type="evidence" value="ECO:0007669"/>
    <property type="project" value="UniProtKB-KW"/>
</dbReference>
<dbReference type="InterPro" id="IPR044974">
    <property type="entry name" value="Disease_R_plants"/>
</dbReference>
<keyword evidence="1" id="KW-0677">Repeat</keyword>
<dbReference type="PANTHER" id="PTHR11017:SF252">
    <property type="entry name" value="RESISTANCE PROTEIN (TIR-NBS-LRR CLASS), PUTATIVE-RELATED"/>
    <property type="match status" value="1"/>
</dbReference>
<dbReference type="SUPFAM" id="SSF52058">
    <property type="entry name" value="L domain-like"/>
    <property type="match status" value="1"/>
</dbReference>
<dbReference type="GO" id="GO:0043531">
    <property type="term" value="F:ADP binding"/>
    <property type="evidence" value="ECO:0007669"/>
    <property type="project" value="InterPro"/>
</dbReference>
<dbReference type="InterPro" id="IPR027417">
    <property type="entry name" value="P-loop_NTPase"/>
</dbReference>
<dbReference type="PROSITE" id="PS50104">
    <property type="entry name" value="TIR"/>
    <property type="match status" value="1"/>
</dbReference>
<evidence type="ECO:0000313" key="4">
    <source>
        <dbReference type="Proteomes" id="UP000515211"/>
    </source>
</evidence>
<dbReference type="Gene3D" id="3.80.10.10">
    <property type="entry name" value="Ribonuclease Inhibitor"/>
    <property type="match status" value="1"/>
</dbReference>
<reference evidence="4" key="1">
    <citation type="journal article" date="2016" name="Nat. Genet.">
        <title>The genome sequences of Arachis duranensis and Arachis ipaensis, the diploid ancestors of cultivated peanut.</title>
        <authorList>
            <person name="Bertioli D.J."/>
            <person name="Cannon S.B."/>
            <person name="Froenicke L."/>
            <person name="Huang G."/>
            <person name="Farmer A.D."/>
            <person name="Cannon E.K."/>
            <person name="Liu X."/>
            <person name="Gao D."/>
            <person name="Clevenger J."/>
            <person name="Dash S."/>
            <person name="Ren L."/>
            <person name="Moretzsohn M.C."/>
            <person name="Shirasawa K."/>
            <person name="Huang W."/>
            <person name="Vidigal B."/>
            <person name="Abernathy B."/>
            <person name="Chu Y."/>
            <person name="Niederhuth C.E."/>
            <person name="Umale P."/>
            <person name="Araujo A.C."/>
            <person name="Kozik A."/>
            <person name="Kim K.D."/>
            <person name="Burow M.D."/>
            <person name="Varshney R.K."/>
            <person name="Wang X."/>
            <person name="Zhang X."/>
            <person name="Barkley N."/>
            <person name="Guimaraes P.M."/>
            <person name="Isobe S."/>
            <person name="Guo B."/>
            <person name="Liao B."/>
            <person name="Stalker H.T."/>
            <person name="Schmitz R.J."/>
            <person name="Scheffler B.E."/>
            <person name="Leal-Bertioli S.C."/>
            <person name="Xun X."/>
            <person name="Jackson S.A."/>
            <person name="Michelmore R."/>
            <person name="Ozias-Akins P."/>
        </authorList>
    </citation>
    <scope>NUCLEOTIDE SEQUENCE [LARGE SCALE GENOMIC DNA]</scope>
    <source>
        <strain evidence="4">cv. V14167</strain>
    </source>
</reference>
<dbReference type="GO" id="GO:0007165">
    <property type="term" value="P:signal transduction"/>
    <property type="evidence" value="ECO:0007669"/>
    <property type="project" value="InterPro"/>
</dbReference>
<dbReference type="InterPro" id="IPR042197">
    <property type="entry name" value="Apaf_helical"/>
</dbReference>
<dbReference type="PRINTS" id="PR00364">
    <property type="entry name" value="DISEASERSIST"/>
</dbReference>
<dbReference type="InterPro" id="IPR032675">
    <property type="entry name" value="LRR_dom_sf"/>
</dbReference>
<dbReference type="SMART" id="SM00255">
    <property type="entry name" value="TIR"/>
    <property type="match status" value="1"/>
</dbReference>
<feature type="domain" description="TIR" evidence="3">
    <location>
        <begin position="56"/>
        <end position="222"/>
    </location>
</feature>
<dbReference type="KEGG" id="adu:110280371"/>
<dbReference type="InterPro" id="IPR000157">
    <property type="entry name" value="TIR_dom"/>
</dbReference>
<evidence type="ECO:0000259" key="3">
    <source>
        <dbReference type="PROSITE" id="PS50104"/>
    </source>
</evidence>
<dbReference type="RefSeq" id="XP_020996961.2">
    <property type="nucleotide sequence ID" value="XM_021141302.2"/>
</dbReference>
<dbReference type="InterPro" id="IPR035897">
    <property type="entry name" value="Toll_tir_struct_dom_sf"/>
</dbReference>
<dbReference type="Pfam" id="PF01582">
    <property type="entry name" value="TIR"/>
    <property type="match status" value="1"/>
</dbReference>
<dbReference type="InterPro" id="IPR058922">
    <property type="entry name" value="WHD_DRP"/>
</dbReference>
<dbReference type="GeneID" id="110280371"/>
<name>A0A6P5NM96_ARADU</name>
<keyword evidence="4" id="KW-1185">Reference proteome</keyword>
<dbReference type="Pfam" id="PF00931">
    <property type="entry name" value="NB-ARC"/>
    <property type="match status" value="2"/>
</dbReference>
<dbReference type="AlphaFoldDB" id="A0A6P5NM96"/>
<proteinExistence type="predicted"/>
<dbReference type="Pfam" id="PF23559">
    <property type="entry name" value="WHD_DRP"/>
    <property type="match status" value="1"/>
</dbReference>
<dbReference type="InterPro" id="IPR002182">
    <property type="entry name" value="NB-ARC"/>
</dbReference>
<keyword evidence="2" id="KW-0611">Plant defense</keyword>
<dbReference type="Gene3D" id="3.40.50.10140">
    <property type="entry name" value="Toll/interleukin-1 receptor homology (TIR) domain"/>
    <property type="match status" value="1"/>
</dbReference>
<accession>A0A6P5NM96</accession>
<dbReference type="FunFam" id="1.10.10.10:FF:000322">
    <property type="entry name" value="Probable disease resistance protein At1g63360"/>
    <property type="match status" value="1"/>
</dbReference>
<gene>
    <name evidence="5" type="primary">LOC110280371</name>
</gene>
<evidence type="ECO:0000256" key="1">
    <source>
        <dbReference type="ARBA" id="ARBA00022737"/>
    </source>
</evidence>
<reference evidence="5" key="2">
    <citation type="submission" date="2025-08" db="UniProtKB">
        <authorList>
            <consortium name="RefSeq"/>
        </authorList>
    </citation>
    <scope>IDENTIFICATION</scope>
    <source>
        <tissue evidence="5">Whole plant</tissue>
    </source>
</reference>
<dbReference type="FunFam" id="3.40.50.300:FF:001091">
    <property type="entry name" value="Probable disease resistance protein At1g61300"/>
    <property type="match status" value="1"/>
</dbReference>
<dbReference type="Gene3D" id="1.10.8.430">
    <property type="entry name" value="Helical domain of apoptotic protease-activating factors"/>
    <property type="match status" value="1"/>
</dbReference>
<protein>
    <submittedName>
        <fullName evidence="5">Disease resistance protein RPP13-like</fullName>
    </submittedName>
</protein>
<dbReference type="InterPro" id="IPR036388">
    <property type="entry name" value="WH-like_DNA-bd_sf"/>
</dbReference>
<dbReference type="Gene3D" id="3.40.50.300">
    <property type="entry name" value="P-loop containing nucleotide triphosphate hydrolases"/>
    <property type="match status" value="2"/>
</dbReference>
<dbReference type="SUPFAM" id="SSF52540">
    <property type="entry name" value="P-loop containing nucleoside triphosphate hydrolases"/>
    <property type="match status" value="2"/>
</dbReference>
<sequence length="1086" mass="123460">MGLFTFFLLDKCWPDFNKSAGPIDFLESQISIAGSSSDHDATPLSSDQGATPLSYFKYDVFLSFRGHTRREFTDVLYRALDNKRIETFRDSEKLRIGEELEGALLEAIERSRMSILILCDEYPTSKWCLDELVKIMECSGNGTKRPVLPVYFRVAKSDVQFQRNKYETAMADHKKKGRNNHKLEAWKSALSEVGKIYGQRCDHKTAWGEAIDNIVEEVTKRLPPLPLYIDRPLGCDSELEEAKSLLEIGSHATCFMLGIHGDGDEISKFVAELYNKIRPHFETASFLSNISEKTNESGGGLEHLQETLLSEMGEEVRTKIGSTFKGSSEIKQRLGQKRVLLVLDDVDSIQQMNSLARRTDWFGPGSRIIITTRYEDVLDDHILNNGVEVKKYCIAEGSSSTVKEENVVGLEKDFEIVINQLKEEDSLGNVVSIVGMGGLGKTTLARKIYNSDEVKLLFPCRAWATVSKDYSGKEVFKSLLKCLKPSASKFEDSSSEEELKQKVKKCLEGKKYLVVLDDVWDSKAWRTIKNCFPENNNGGMILVTTRNDQVAYVSESKEPHHNLSFMDKERSWELFHKEIFCRRNCPPELESIGRSIVETCKGLPLAIKTTAGLVAKRERSEDAWEEIMNLLPYWRVADEDSSEEMMELLKFSYDDLPNKMKPCFLYLGVFPEDEEIWVRDLIRLWIAEGFIEPIQTGRSKSPPQLEDIGEQYLKELVDRNLVQVAKRRSDGKGVKTCQIHDLFRELCISESNNPDNNNNNARRLSYPGNVGAYASIVTCNQSCTCSLFIYQDVEHVWPHHIPEDCQVNVLYFPDWFTDINRTATDEYLKGLVKSLRFLKTGYAESYELCKFQGLETCDMSYVYNGLSIGGFKKLRHLRSEFGVSLSADEVGVNDKMQNLQTLGYVSADSQLGSLLDNGCFPNLRKLGLKIAEEQGSTEENLRRLHCLSNLRKLVLMFEECRTPLDRIAFPSNLIKITLSGFKDLKSKDMNTLGQVPNLQIFKVRYGNCEEETLNCGSAGSFLRLQVFIMDGVNIIRLSSEEGAMPRLRRAVFYNCPDLKEVTKQMRSLGRNLEFIEYVDDHGLSLG</sequence>
<organism evidence="4 5">
    <name type="scientific">Arachis duranensis</name>
    <name type="common">Wild peanut</name>
    <dbReference type="NCBI Taxonomy" id="130453"/>
    <lineage>
        <taxon>Eukaryota</taxon>
        <taxon>Viridiplantae</taxon>
        <taxon>Streptophyta</taxon>
        <taxon>Embryophyta</taxon>
        <taxon>Tracheophyta</taxon>
        <taxon>Spermatophyta</taxon>
        <taxon>Magnoliopsida</taxon>
        <taxon>eudicotyledons</taxon>
        <taxon>Gunneridae</taxon>
        <taxon>Pentapetalae</taxon>
        <taxon>rosids</taxon>
        <taxon>fabids</taxon>
        <taxon>Fabales</taxon>
        <taxon>Fabaceae</taxon>
        <taxon>Papilionoideae</taxon>
        <taxon>50 kb inversion clade</taxon>
        <taxon>dalbergioids sensu lato</taxon>
        <taxon>Dalbergieae</taxon>
        <taxon>Pterocarpus clade</taxon>
        <taxon>Arachis</taxon>
    </lineage>
</organism>
<dbReference type="Gene3D" id="1.10.10.10">
    <property type="entry name" value="Winged helix-like DNA-binding domain superfamily/Winged helix DNA-binding domain"/>
    <property type="match status" value="1"/>
</dbReference>
<dbReference type="Proteomes" id="UP000515211">
    <property type="component" value="Chromosome 4"/>
</dbReference>
<evidence type="ECO:0000256" key="2">
    <source>
        <dbReference type="ARBA" id="ARBA00022821"/>
    </source>
</evidence>
<dbReference type="SUPFAM" id="SSF52200">
    <property type="entry name" value="Toll/Interleukin receptor TIR domain"/>
    <property type="match status" value="1"/>
</dbReference>